<evidence type="ECO:0000256" key="2">
    <source>
        <dbReference type="ARBA" id="ARBA00023125"/>
    </source>
</evidence>
<gene>
    <name evidence="5" type="ORF">tloyanaT_28750</name>
</gene>
<evidence type="ECO:0000313" key="5">
    <source>
        <dbReference type="EMBL" id="GLX86622.1"/>
    </source>
</evidence>
<evidence type="ECO:0000259" key="4">
    <source>
        <dbReference type="PROSITE" id="PS01124"/>
    </source>
</evidence>
<dbReference type="SMART" id="SM00342">
    <property type="entry name" value="HTH_ARAC"/>
    <property type="match status" value="1"/>
</dbReference>
<dbReference type="InterPro" id="IPR018060">
    <property type="entry name" value="HTH_AraC"/>
</dbReference>
<organism evidence="5 6">
    <name type="scientific">Thalassotalea loyana</name>
    <dbReference type="NCBI Taxonomy" id="280483"/>
    <lineage>
        <taxon>Bacteria</taxon>
        <taxon>Pseudomonadati</taxon>
        <taxon>Pseudomonadota</taxon>
        <taxon>Gammaproteobacteria</taxon>
        <taxon>Alteromonadales</taxon>
        <taxon>Colwelliaceae</taxon>
        <taxon>Thalassotalea</taxon>
    </lineage>
</organism>
<dbReference type="InterPro" id="IPR018062">
    <property type="entry name" value="HTH_AraC-typ_CS"/>
</dbReference>
<dbReference type="InterPro" id="IPR020449">
    <property type="entry name" value="Tscrpt_reg_AraC-type_HTH"/>
</dbReference>
<dbReference type="Pfam" id="PF12833">
    <property type="entry name" value="HTH_18"/>
    <property type="match status" value="1"/>
</dbReference>
<sequence length="327" mass="36434">MITVTILAYDFAFASAITGINDLLYLAGKSWNKIHNQQQTPKFNVQIASWDGKPVKTLNNLLISPHCSIQEVKSSDVYLVPGISGDIKKTLSLNTGLIEYLSNLKSTNSIIGSNSTGAFFLAEAGLLEHKVATTHWGLVEEFRLAYPNVNLMADSLLTQDDNILCDGGGLAWFDLGLHLIEFFCDHQTAMGSAKTFVLETGRSTQLSYSPLISNKYHKDETVHQIQQYIDGHFTDSLSIADICDKFGVTHRTLIRRFKSSTGMTPLDYIQRVRLNAASKYLVQTNKTIDEITHAVGYSDISSFTRLFKKHMGLSASHYRARYQPLGQ</sequence>
<dbReference type="PANTHER" id="PTHR43280">
    <property type="entry name" value="ARAC-FAMILY TRANSCRIPTIONAL REGULATOR"/>
    <property type="match status" value="1"/>
</dbReference>
<evidence type="ECO:0000256" key="3">
    <source>
        <dbReference type="ARBA" id="ARBA00023163"/>
    </source>
</evidence>
<dbReference type="SUPFAM" id="SSF46689">
    <property type="entry name" value="Homeodomain-like"/>
    <property type="match status" value="2"/>
</dbReference>
<dbReference type="Gene3D" id="1.10.10.60">
    <property type="entry name" value="Homeodomain-like"/>
    <property type="match status" value="2"/>
</dbReference>
<proteinExistence type="predicted"/>
<dbReference type="PANTHER" id="PTHR43280:SF2">
    <property type="entry name" value="HTH-TYPE TRANSCRIPTIONAL REGULATOR EXSA"/>
    <property type="match status" value="1"/>
</dbReference>
<dbReference type="InterPro" id="IPR029062">
    <property type="entry name" value="Class_I_gatase-like"/>
</dbReference>
<dbReference type="Proteomes" id="UP001157134">
    <property type="component" value="Unassembled WGS sequence"/>
</dbReference>
<keyword evidence="3" id="KW-0804">Transcription</keyword>
<protein>
    <submittedName>
        <fullName evidence="5">AraC family transcriptional regulator</fullName>
    </submittedName>
</protein>
<comment type="caution">
    <text evidence="5">The sequence shown here is derived from an EMBL/GenBank/DDBJ whole genome shotgun (WGS) entry which is preliminary data.</text>
</comment>
<dbReference type="Pfam" id="PF01965">
    <property type="entry name" value="DJ-1_PfpI"/>
    <property type="match status" value="1"/>
</dbReference>
<accession>A0ABQ6HET6</accession>
<keyword evidence="1" id="KW-0805">Transcription regulation</keyword>
<evidence type="ECO:0000313" key="6">
    <source>
        <dbReference type="Proteomes" id="UP001157134"/>
    </source>
</evidence>
<feature type="domain" description="HTH araC/xylS-type" evidence="4">
    <location>
        <begin position="223"/>
        <end position="321"/>
    </location>
</feature>
<dbReference type="RefSeq" id="WP_284299843.1">
    <property type="nucleotide sequence ID" value="NZ_BSSV01000007.1"/>
</dbReference>
<dbReference type="EMBL" id="BSSV01000007">
    <property type="protein sequence ID" value="GLX86622.1"/>
    <property type="molecule type" value="Genomic_DNA"/>
</dbReference>
<dbReference type="SUPFAM" id="SSF52317">
    <property type="entry name" value="Class I glutamine amidotransferase-like"/>
    <property type="match status" value="1"/>
</dbReference>
<name>A0ABQ6HET6_9GAMM</name>
<dbReference type="PRINTS" id="PR00032">
    <property type="entry name" value="HTHARAC"/>
</dbReference>
<keyword evidence="2" id="KW-0238">DNA-binding</keyword>
<dbReference type="InterPro" id="IPR009057">
    <property type="entry name" value="Homeodomain-like_sf"/>
</dbReference>
<dbReference type="PROSITE" id="PS01124">
    <property type="entry name" value="HTH_ARAC_FAMILY_2"/>
    <property type="match status" value="1"/>
</dbReference>
<reference evidence="5 6" key="1">
    <citation type="submission" date="2023-03" db="EMBL/GenBank/DDBJ databases">
        <title>Thalassotalea loyana LMG 22536T draft genome sequence.</title>
        <authorList>
            <person name="Sawabe T."/>
        </authorList>
    </citation>
    <scope>NUCLEOTIDE SEQUENCE [LARGE SCALE GENOMIC DNA]</scope>
    <source>
        <strain evidence="5 6">LMG 22536</strain>
    </source>
</reference>
<dbReference type="InterPro" id="IPR002818">
    <property type="entry name" value="DJ-1/PfpI"/>
</dbReference>
<evidence type="ECO:0000256" key="1">
    <source>
        <dbReference type="ARBA" id="ARBA00023015"/>
    </source>
</evidence>
<dbReference type="CDD" id="cd03138">
    <property type="entry name" value="GATase1_AraC_2"/>
    <property type="match status" value="1"/>
</dbReference>
<dbReference type="Gene3D" id="3.40.50.880">
    <property type="match status" value="1"/>
</dbReference>
<dbReference type="PROSITE" id="PS00041">
    <property type="entry name" value="HTH_ARAC_FAMILY_1"/>
    <property type="match status" value="1"/>
</dbReference>
<keyword evidence="6" id="KW-1185">Reference proteome</keyword>